<evidence type="ECO:0000256" key="1">
    <source>
        <dbReference type="SAM" id="Coils"/>
    </source>
</evidence>
<keyword evidence="1" id="KW-0175">Coiled coil</keyword>
<accession>A0ABT4UFP4</accession>
<dbReference type="Proteomes" id="UP001210231">
    <property type="component" value="Unassembled WGS sequence"/>
</dbReference>
<name>A0ABT4UFP4_9BACT</name>
<feature type="coiled-coil region" evidence="1">
    <location>
        <begin position="392"/>
        <end position="419"/>
    </location>
</feature>
<sequence length="448" mass="51290">MDIKISKHFWLVLTIALLGVTKSYAQTDSLKQDTLLKRIPPIDTPAVNVPTHIERVRFIDSTFRILNLNPYITLHVDSSINYQFKVNREDSLIKLNWFLRNSPVGMRIDRNTGMLVLKADKNLFRSGRLKYDQQYKVLLGVQNIDDPSEFVDTSFTIVFYNTEIIASKIRPTISDRLFVEEGDTVRFKIQCEEGTFPIEQITMKTNIPIYNYVTPHKCDDTFLWTIPYDFIKDDDTAKQKKLFIQFIGADKFFNKDTGIVELNIRPGLNYPYLYNEFKSLSDEYKKYILSLKLTFYVLSKSVKSTKNTRTTFDISSSTTALAGTILSTSGTSGSSTQTVGKILPSVGLTLVPVKEAVAPSKVQEQNTATQVRTVAKRLEYLLSENRLIGEKDPQTTAKIKKLNEELKNARNQLVDLPLVEFDESFTPTDAEKYFNDPKVNKNYKLKLK</sequence>
<keyword evidence="3" id="KW-1185">Reference proteome</keyword>
<dbReference type="EMBL" id="JAQGEF010000002">
    <property type="protein sequence ID" value="MDA3613667.1"/>
    <property type="molecule type" value="Genomic_DNA"/>
</dbReference>
<reference evidence="2 3" key="1">
    <citation type="submission" date="2022-12" db="EMBL/GenBank/DDBJ databases">
        <title>Chitinophagaceae gen. sp. nov., a new member of the family Chitinophagaceae, isolated from soil in a chemical factory.</title>
        <authorList>
            <person name="Ke Z."/>
        </authorList>
    </citation>
    <scope>NUCLEOTIDE SEQUENCE [LARGE SCALE GENOMIC DNA]</scope>
    <source>
        <strain evidence="2 3">LY-5</strain>
    </source>
</reference>
<evidence type="ECO:0000313" key="3">
    <source>
        <dbReference type="Proteomes" id="UP001210231"/>
    </source>
</evidence>
<evidence type="ECO:0000313" key="2">
    <source>
        <dbReference type="EMBL" id="MDA3613667.1"/>
    </source>
</evidence>
<proteinExistence type="predicted"/>
<organism evidence="2 3">
    <name type="scientific">Polluticaenibacter yanchengensis</name>
    <dbReference type="NCBI Taxonomy" id="3014562"/>
    <lineage>
        <taxon>Bacteria</taxon>
        <taxon>Pseudomonadati</taxon>
        <taxon>Bacteroidota</taxon>
        <taxon>Chitinophagia</taxon>
        <taxon>Chitinophagales</taxon>
        <taxon>Chitinophagaceae</taxon>
        <taxon>Polluticaenibacter</taxon>
    </lineage>
</organism>
<gene>
    <name evidence="2" type="ORF">O3P16_02520</name>
</gene>
<protein>
    <submittedName>
        <fullName evidence="2">Uncharacterized protein</fullName>
    </submittedName>
</protein>
<dbReference type="RefSeq" id="WP_407029995.1">
    <property type="nucleotide sequence ID" value="NZ_JAQGEF010000002.1"/>
</dbReference>
<comment type="caution">
    <text evidence="2">The sequence shown here is derived from an EMBL/GenBank/DDBJ whole genome shotgun (WGS) entry which is preliminary data.</text>
</comment>